<feature type="domain" description="3-beta hydroxysteroid dehydrogenase/isomerase" evidence="3">
    <location>
        <begin position="71"/>
        <end position="354"/>
    </location>
</feature>
<dbReference type="PANTHER" id="PTHR43245">
    <property type="entry name" value="BIFUNCTIONAL POLYMYXIN RESISTANCE PROTEIN ARNA"/>
    <property type="match status" value="1"/>
</dbReference>
<dbReference type="GO" id="GO:0016616">
    <property type="term" value="F:oxidoreductase activity, acting on the CH-OH group of donors, NAD or NADP as acceptor"/>
    <property type="evidence" value="ECO:0007669"/>
    <property type="project" value="InterPro"/>
</dbReference>
<dbReference type="GeneID" id="83175410"/>
<accession>A0A9W9NHY0</accession>
<evidence type="ECO:0000313" key="5">
    <source>
        <dbReference type="Proteomes" id="UP001150904"/>
    </source>
</evidence>
<dbReference type="EMBL" id="JAPQKR010000004">
    <property type="protein sequence ID" value="KAJ5218948.1"/>
    <property type="molecule type" value="Genomic_DNA"/>
</dbReference>
<evidence type="ECO:0000259" key="3">
    <source>
        <dbReference type="Pfam" id="PF01073"/>
    </source>
</evidence>
<dbReference type="InterPro" id="IPR050177">
    <property type="entry name" value="Lipid_A_modif_metabolic_enz"/>
</dbReference>
<gene>
    <name evidence="4" type="ORF">N7498_001047</name>
</gene>
<evidence type="ECO:0000313" key="4">
    <source>
        <dbReference type="EMBL" id="KAJ5218948.1"/>
    </source>
</evidence>
<dbReference type="OrthoDB" id="10058185at2759"/>
<dbReference type="InterPro" id="IPR036291">
    <property type="entry name" value="NAD(P)-bd_dom_sf"/>
</dbReference>
<evidence type="ECO:0000256" key="2">
    <source>
        <dbReference type="ARBA" id="ARBA00023002"/>
    </source>
</evidence>
<keyword evidence="5" id="KW-1185">Reference proteome</keyword>
<sequence>MAWIILTSVLGLAALYLYHVNSAMKRVPEEAHKASPRRWTVDEIESAYKKSLESPVDTTKNLPPKQSRRYVVVGGSGLVGGWIVSHLLARGEDPASLRILDLLSPTQDILDRGVTYVKTNITDELVVSTSFEQPWPESVARLPLTVFHTAATIRPQDRLKMFLPYCSKVNIDGTKNVLSAARKAGASCFVSTSSGSISLHKPNFWVAPWSKLPSRAVQVISDDAKIPQYHDQFFGNYAVTKLESETIVRSADSQTSNFRTGCIRPANGIYGIGSDASMTITGVYLRKGGSPTWVRPVIQSFVNAENVSIAHLLYEQRLLEQSKPGSTLPNIGGQAFVVTDPNPAVSFNDVYTLLSTLSKTPVSFPTVQPAPLLVVSYLVELYCVIQHTYLPWLPRLTGDLAQMQPSLFAISDVFCFADDSRARKAPEHGGLGYEPPITTLEGMCKQLLDWNAKAEAKLVDVAGKSTVEITGDGVDVKLVSPETKI</sequence>
<proteinExistence type="inferred from homology"/>
<dbReference type="Gene3D" id="3.40.50.720">
    <property type="entry name" value="NAD(P)-binding Rossmann-like Domain"/>
    <property type="match status" value="1"/>
</dbReference>
<dbReference type="PANTHER" id="PTHR43245:SF51">
    <property type="entry name" value="SHORT CHAIN DEHYDROGENASE_REDUCTASE FAMILY 42E, MEMBER 2"/>
    <property type="match status" value="1"/>
</dbReference>
<dbReference type="Pfam" id="PF01073">
    <property type="entry name" value="3Beta_HSD"/>
    <property type="match status" value="1"/>
</dbReference>
<dbReference type="AlphaFoldDB" id="A0A9W9NHY0"/>
<dbReference type="SUPFAM" id="SSF51735">
    <property type="entry name" value="NAD(P)-binding Rossmann-fold domains"/>
    <property type="match status" value="1"/>
</dbReference>
<comment type="similarity">
    <text evidence="1">Belongs to the 3-beta-HSD family.</text>
</comment>
<dbReference type="RefSeq" id="XP_058313521.1">
    <property type="nucleotide sequence ID" value="XM_058448110.1"/>
</dbReference>
<reference evidence="4" key="1">
    <citation type="submission" date="2022-12" db="EMBL/GenBank/DDBJ databases">
        <authorList>
            <person name="Petersen C."/>
        </authorList>
    </citation>
    <scope>NUCLEOTIDE SEQUENCE</scope>
    <source>
        <strain evidence="4">IBT 15544</strain>
    </source>
</reference>
<evidence type="ECO:0000256" key="1">
    <source>
        <dbReference type="ARBA" id="ARBA00009219"/>
    </source>
</evidence>
<reference evidence="4" key="2">
    <citation type="journal article" date="2023" name="IMA Fungus">
        <title>Comparative genomic study of the Penicillium genus elucidates a diverse pangenome and 15 lateral gene transfer events.</title>
        <authorList>
            <person name="Petersen C."/>
            <person name="Sorensen T."/>
            <person name="Nielsen M.R."/>
            <person name="Sondergaard T.E."/>
            <person name="Sorensen J.L."/>
            <person name="Fitzpatrick D.A."/>
            <person name="Frisvad J.C."/>
            <person name="Nielsen K.L."/>
        </authorList>
    </citation>
    <scope>NUCLEOTIDE SEQUENCE</scope>
    <source>
        <strain evidence="4">IBT 15544</strain>
    </source>
</reference>
<dbReference type="Proteomes" id="UP001150904">
    <property type="component" value="Unassembled WGS sequence"/>
</dbReference>
<protein>
    <recommendedName>
        <fullName evidence="3">3-beta hydroxysteroid dehydrogenase/isomerase domain-containing protein</fullName>
    </recommendedName>
</protein>
<comment type="caution">
    <text evidence="4">The sequence shown here is derived from an EMBL/GenBank/DDBJ whole genome shotgun (WGS) entry which is preliminary data.</text>
</comment>
<keyword evidence="2" id="KW-0560">Oxidoreductase</keyword>
<organism evidence="4 5">
    <name type="scientific">Penicillium cinerascens</name>
    <dbReference type="NCBI Taxonomy" id="70096"/>
    <lineage>
        <taxon>Eukaryota</taxon>
        <taxon>Fungi</taxon>
        <taxon>Dikarya</taxon>
        <taxon>Ascomycota</taxon>
        <taxon>Pezizomycotina</taxon>
        <taxon>Eurotiomycetes</taxon>
        <taxon>Eurotiomycetidae</taxon>
        <taxon>Eurotiales</taxon>
        <taxon>Aspergillaceae</taxon>
        <taxon>Penicillium</taxon>
    </lineage>
</organism>
<dbReference type="GO" id="GO:0006694">
    <property type="term" value="P:steroid biosynthetic process"/>
    <property type="evidence" value="ECO:0007669"/>
    <property type="project" value="InterPro"/>
</dbReference>
<name>A0A9W9NHY0_9EURO</name>
<dbReference type="InterPro" id="IPR002225">
    <property type="entry name" value="3Beta_OHSteriod_DH/Estase"/>
</dbReference>